<feature type="region of interest" description="Disordered" evidence="1">
    <location>
        <begin position="557"/>
        <end position="585"/>
    </location>
</feature>
<evidence type="ECO:0000313" key="4">
    <source>
        <dbReference type="Proteomes" id="UP000095759"/>
    </source>
</evidence>
<proteinExistence type="predicted"/>
<name>A0A1E5PJW7_9ACTN</name>
<dbReference type="Proteomes" id="UP000095759">
    <property type="component" value="Unassembled WGS sequence"/>
</dbReference>
<keyword evidence="2" id="KW-0472">Membrane</keyword>
<organism evidence="3 4">
    <name type="scientific">Streptomyces agglomeratus</name>
    <dbReference type="NCBI Taxonomy" id="285458"/>
    <lineage>
        <taxon>Bacteria</taxon>
        <taxon>Bacillati</taxon>
        <taxon>Actinomycetota</taxon>
        <taxon>Actinomycetes</taxon>
        <taxon>Kitasatosporales</taxon>
        <taxon>Streptomycetaceae</taxon>
        <taxon>Streptomyces</taxon>
    </lineage>
</organism>
<gene>
    <name evidence="3" type="ORF">AS594_30730</name>
</gene>
<comment type="caution">
    <text evidence="3">The sequence shown here is derived from an EMBL/GenBank/DDBJ whole genome shotgun (WGS) entry which is preliminary data.</text>
</comment>
<dbReference type="EMBL" id="MEHJ01000001">
    <property type="protein sequence ID" value="OEJ29816.1"/>
    <property type="molecule type" value="Genomic_DNA"/>
</dbReference>
<dbReference type="AlphaFoldDB" id="A0A1E5PJW7"/>
<feature type="transmembrane region" description="Helical" evidence="2">
    <location>
        <begin position="124"/>
        <end position="143"/>
    </location>
</feature>
<dbReference type="OrthoDB" id="3078176at2"/>
<feature type="compositionally biased region" description="Basic and acidic residues" evidence="1">
    <location>
        <begin position="574"/>
        <end position="585"/>
    </location>
</feature>
<evidence type="ECO:0000313" key="3">
    <source>
        <dbReference type="EMBL" id="OEJ29816.1"/>
    </source>
</evidence>
<sequence length="585" mass="64466">MSGKAPVDPAASEAGRLLCSGTYLDPRFRDRVIDELYVHDERVVAPSYGIDAARVLAHALRARRDELSWAAATAGVWVTAALVTDGWFAVQLLLPCLLLSAAARAVKAARHNPLMRLLSRLLQLYARVLLGLILVTAALAPLVRTDRDLLENPLVEFVHWSLRALDLQYRLLPGEWQFKLYYGPDDTWTRSSSVLFGFLLLLAVLVGLRRERLARTMSGPLSPQRYPDLGRDPAERFRGPRLRLVQELIRGEQHWPLVMYGTANPFCGAGMPFRPWHLSVELRPRTDLGAREPQAVDNEEILRRVVPLVEALRVPSPHGSPRVAAAVLDRLRELVVDECVFLPVAGLRRREEVSLGAEDFEEHRASAVEEGGEKRRHFLRIRVGGWDEDIVVTVFVRVHTQGGMLMLEAAPHVLRPVRRQFRDADGTARCFRRDNAAALALRALADTPRELGAALATLGRGLRSGWRTLTAANSGAPPVGPETSVRELGADPDASLFQAMDVDRYLKTVQDRVARGVQLALDEAGWQTAEFERKAVHLGQGAVYIQSVHNSAVGIGDSNTVSASAGAPAGPPGDEDKGEARRDKS</sequence>
<keyword evidence="4" id="KW-1185">Reference proteome</keyword>
<reference evidence="3 4" key="1">
    <citation type="submission" date="2016-08" db="EMBL/GenBank/DDBJ databases">
        <title>Complete genome sequence of Streptomyces agglomeratus strain 6-3-2, a novel anti-MRSA actinomycete isolated from Wuli of Tebit, China.</title>
        <authorList>
            <person name="Chen X."/>
        </authorList>
    </citation>
    <scope>NUCLEOTIDE SEQUENCE [LARGE SCALE GENOMIC DNA]</scope>
    <source>
        <strain evidence="3 4">6-3-2</strain>
    </source>
</reference>
<feature type="transmembrane region" description="Helical" evidence="2">
    <location>
        <begin position="188"/>
        <end position="208"/>
    </location>
</feature>
<protein>
    <submittedName>
        <fullName evidence="3">Uncharacterized protein</fullName>
    </submittedName>
</protein>
<keyword evidence="2" id="KW-0812">Transmembrane</keyword>
<evidence type="ECO:0000256" key="1">
    <source>
        <dbReference type="SAM" id="MobiDB-lite"/>
    </source>
</evidence>
<feature type="transmembrane region" description="Helical" evidence="2">
    <location>
        <begin position="86"/>
        <end position="103"/>
    </location>
</feature>
<dbReference type="STRING" id="285458.BGM19_06010"/>
<keyword evidence="2" id="KW-1133">Transmembrane helix</keyword>
<accession>A0A1E5PJW7</accession>
<evidence type="ECO:0000256" key="2">
    <source>
        <dbReference type="SAM" id="Phobius"/>
    </source>
</evidence>